<accession>A0ABT4XRB8</accession>
<dbReference type="Proteomes" id="UP001210720">
    <property type="component" value="Unassembled WGS sequence"/>
</dbReference>
<dbReference type="PANTHER" id="PTHR16943:SF8">
    <property type="entry name" value="2-METHYLCITRATE DEHYDRATASE"/>
    <property type="match status" value="1"/>
</dbReference>
<gene>
    <name evidence="4" type="ORF">PFY00_07145</name>
</gene>
<sequence>MHSLDFIAQLDWDTLPEPVRIRARQCLRDLIGVAAGGLNTNLSAIIRDHAAFDLPGEMPMMFDHRSAAPAAAAMAMGMTIDSLDGHDGYNPSKGHVGCPLLPVLLVLGHLKQVSGREFMTALVAGYEFGARAAAAQHATAPDYHTSGSWGAVAGAAAGARLMGLSTEPARHALGIAEYHGPRSQMMRCIDHPTMLKDGSGYGAMAAVSAVQLAARGFTGAPSLIAEQAPEYWGDLGDSWLILQQYFKPYPVCRWAQAPVEAILALRSAHGLQSADIAEITVESFHEAIRLATAEPKTTEEAQYSTSFPCAVAMVRGRVAPADLDGAALHDPEILRLSRGLRMTESEQANAVFPETRLARVTLALRDGRNLVSDWHQPRWDPDVPPSEAELSEKYHELADPVLGPERARAIAATIERLEDAPLTALTDHLFGAV</sequence>
<dbReference type="InterPro" id="IPR005656">
    <property type="entry name" value="MmgE_PrpD"/>
</dbReference>
<dbReference type="InterPro" id="IPR045336">
    <property type="entry name" value="MmgE_PrpD_N"/>
</dbReference>
<evidence type="ECO:0000259" key="2">
    <source>
        <dbReference type="Pfam" id="PF03972"/>
    </source>
</evidence>
<evidence type="ECO:0000256" key="1">
    <source>
        <dbReference type="ARBA" id="ARBA00006174"/>
    </source>
</evidence>
<dbReference type="EMBL" id="JAQIOY010000002">
    <property type="protein sequence ID" value="MDA7424493.1"/>
    <property type="molecule type" value="Genomic_DNA"/>
</dbReference>
<feature type="domain" description="MmgE/PrpD C-terminal" evidence="3">
    <location>
        <begin position="249"/>
        <end position="418"/>
    </location>
</feature>
<dbReference type="InterPro" id="IPR036148">
    <property type="entry name" value="MmgE/PrpD_sf"/>
</dbReference>
<name>A0ABT4XRB8_9RHOB</name>
<comment type="similarity">
    <text evidence="1">Belongs to the PrpD family.</text>
</comment>
<organism evidence="4 5">
    <name type="scientific">Thalassococcus lentus</name>
    <dbReference type="NCBI Taxonomy" id="1210524"/>
    <lineage>
        <taxon>Bacteria</taxon>
        <taxon>Pseudomonadati</taxon>
        <taxon>Pseudomonadota</taxon>
        <taxon>Alphaproteobacteria</taxon>
        <taxon>Rhodobacterales</taxon>
        <taxon>Roseobacteraceae</taxon>
        <taxon>Thalassococcus</taxon>
    </lineage>
</organism>
<reference evidence="4 5" key="1">
    <citation type="submission" date="2023-01" db="EMBL/GenBank/DDBJ databases">
        <title>Thalassococcus onchidii sp. nov., isolated from a marine invertebrate from the South China Sea.</title>
        <authorList>
            <person name="Xu S."/>
            <person name="Liu Z."/>
            <person name="Xu Y."/>
        </authorList>
    </citation>
    <scope>NUCLEOTIDE SEQUENCE [LARGE SCALE GENOMIC DNA]</scope>
    <source>
        <strain evidence="4 5">KCTC 32084</strain>
    </source>
</reference>
<evidence type="ECO:0000259" key="3">
    <source>
        <dbReference type="Pfam" id="PF19305"/>
    </source>
</evidence>
<evidence type="ECO:0000313" key="5">
    <source>
        <dbReference type="Proteomes" id="UP001210720"/>
    </source>
</evidence>
<proteinExistence type="inferred from homology"/>
<dbReference type="InterPro" id="IPR042188">
    <property type="entry name" value="MmgE/PrpD_sf_2"/>
</dbReference>
<dbReference type="Pfam" id="PF03972">
    <property type="entry name" value="MmgE_PrpD_N"/>
    <property type="match status" value="1"/>
</dbReference>
<dbReference type="Pfam" id="PF19305">
    <property type="entry name" value="MmgE_PrpD_C"/>
    <property type="match status" value="1"/>
</dbReference>
<dbReference type="Gene3D" id="3.30.1330.120">
    <property type="entry name" value="2-methylcitrate dehydratase PrpD"/>
    <property type="match status" value="1"/>
</dbReference>
<dbReference type="RefSeq" id="WP_271431847.1">
    <property type="nucleotide sequence ID" value="NZ_JAQIOY010000002.1"/>
</dbReference>
<protein>
    <submittedName>
        <fullName evidence="4">MmgE/PrpD family protein</fullName>
    </submittedName>
</protein>
<dbReference type="InterPro" id="IPR045337">
    <property type="entry name" value="MmgE_PrpD_C"/>
</dbReference>
<feature type="domain" description="MmgE/PrpD N-terminal" evidence="2">
    <location>
        <begin position="5"/>
        <end position="226"/>
    </location>
</feature>
<comment type="caution">
    <text evidence="4">The sequence shown here is derived from an EMBL/GenBank/DDBJ whole genome shotgun (WGS) entry which is preliminary data.</text>
</comment>
<dbReference type="Gene3D" id="1.10.4100.10">
    <property type="entry name" value="2-methylcitrate dehydratase PrpD"/>
    <property type="match status" value="1"/>
</dbReference>
<dbReference type="InterPro" id="IPR042183">
    <property type="entry name" value="MmgE/PrpD_sf_1"/>
</dbReference>
<evidence type="ECO:0000313" key="4">
    <source>
        <dbReference type="EMBL" id="MDA7424493.1"/>
    </source>
</evidence>
<dbReference type="SUPFAM" id="SSF103378">
    <property type="entry name" value="2-methylcitrate dehydratase PrpD"/>
    <property type="match status" value="1"/>
</dbReference>
<keyword evidence="5" id="KW-1185">Reference proteome</keyword>
<dbReference type="PANTHER" id="PTHR16943">
    <property type="entry name" value="2-METHYLCITRATE DEHYDRATASE-RELATED"/>
    <property type="match status" value="1"/>
</dbReference>